<sequence length="344" mass="38438">MSTIKVAIATNSLGKSVAGHTIHRKLEAAKSHGFDGVEVAFECLDAHAATFASLKTRNDKLRAAASDVYSKATSLSLSLIALNPFRDYDGLKSAQEVDVRLEEAELWCQLCQIMRIPIFQICSALYPIDESRITSDPVVIAANMRKLGLLAQKYNLRVGYEAPAWGIHKNTWQHIQEVIDLVNLPNVGHCLDTFHIASRETGDPFNATSPVRKDGHGRLQKSLDELKRTVNPQKIVYLQLSDAIVADPEQKGYPVKDLKQPPFMIQSRNCRIFPCESFLGGTLPAVEVAKAVFDIGYNGWVSMEVFHTDMFDTRASVPDDWARRGMESWRRVVARCGLNHRAKF</sequence>
<name>A0AAD6CPW3_9EURO</name>
<evidence type="ECO:0000259" key="1">
    <source>
        <dbReference type="Pfam" id="PF01261"/>
    </source>
</evidence>
<comment type="caution">
    <text evidence="2">The sequence shown here is derived from an EMBL/GenBank/DDBJ whole genome shotgun (WGS) entry which is preliminary data.</text>
</comment>
<dbReference type="EMBL" id="JAQIZZ010000007">
    <property type="protein sequence ID" value="KAJ5532462.1"/>
    <property type="molecule type" value="Genomic_DNA"/>
</dbReference>
<keyword evidence="3" id="KW-1185">Reference proteome</keyword>
<organism evidence="2 3">
    <name type="scientific">Penicillium frequentans</name>
    <dbReference type="NCBI Taxonomy" id="3151616"/>
    <lineage>
        <taxon>Eukaryota</taxon>
        <taxon>Fungi</taxon>
        <taxon>Dikarya</taxon>
        <taxon>Ascomycota</taxon>
        <taxon>Pezizomycotina</taxon>
        <taxon>Eurotiomycetes</taxon>
        <taxon>Eurotiomycetidae</taxon>
        <taxon>Eurotiales</taxon>
        <taxon>Aspergillaceae</taxon>
        <taxon>Penicillium</taxon>
    </lineage>
</organism>
<dbReference type="Proteomes" id="UP001220324">
    <property type="component" value="Unassembled WGS sequence"/>
</dbReference>
<proteinExistence type="predicted"/>
<accession>A0AAD6CPW3</accession>
<reference evidence="2 3" key="1">
    <citation type="journal article" date="2023" name="IMA Fungus">
        <title>Comparative genomic study of the Penicillium genus elucidates a diverse pangenome and 15 lateral gene transfer events.</title>
        <authorList>
            <person name="Petersen C."/>
            <person name="Sorensen T."/>
            <person name="Nielsen M.R."/>
            <person name="Sondergaard T.E."/>
            <person name="Sorensen J.L."/>
            <person name="Fitzpatrick D.A."/>
            <person name="Frisvad J.C."/>
            <person name="Nielsen K.L."/>
        </authorList>
    </citation>
    <scope>NUCLEOTIDE SEQUENCE [LARGE SCALE GENOMIC DNA]</scope>
    <source>
        <strain evidence="2 3">IBT 35679</strain>
    </source>
</reference>
<dbReference type="AlphaFoldDB" id="A0AAD6CPW3"/>
<dbReference type="PANTHER" id="PTHR12110">
    <property type="entry name" value="HYDROXYPYRUVATE ISOMERASE"/>
    <property type="match status" value="1"/>
</dbReference>
<dbReference type="InterPro" id="IPR050312">
    <property type="entry name" value="IolE/XylAMocC-like"/>
</dbReference>
<gene>
    <name evidence="2" type="ORF">N7494_009014</name>
</gene>
<dbReference type="SUPFAM" id="SSF51658">
    <property type="entry name" value="Xylose isomerase-like"/>
    <property type="match status" value="1"/>
</dbReference>
<dbReference type="PANTHER" id="PTHR12110:SF21">
    <property type="entry name" value="XYLOSE ISOMERASE-LIKE TIM BARREL DOMAIN-CONTAINING PROTEIN"/>
    <property type="match status" value="1"/>
</dbReference>
<dbReference type="InterPro" id="IPR036237">
    <property type="entry name" value="Xyl_isomerase-like_sf"/>
</dbReference>
<dbReference type="InterPro" id="IPR013022">
    <property type="entry name" value="Xyl_isomerase-like_TIM-brl"/>
</dbReference>
<feature type="domain" description="Xylose isomerase-like TIM barrel" evidence="1">
    <location>
        <begin position="26"/>
        <end position="331"/>
    </location>
</feature>
<evidence type="ECO:0000313" key="2">
    <source>
        <dbReference type="EMBL" id="KAJ5532462.1"/>
    </source>
</evidence>
<evidence type="ECO:0000313" key="3">
    <source>
        <dbReference type="Proteomes" id="UP001220324"/>
    </source>
</evidence>
<dbReference type="Gene3D" id="3.20.20.150">
    <property type="entry name" value="Divalent-metal-dependent TIM barrel enzymes"/>
    <property type="match status" value="1"/>
</dbReference>
<protein>
    <recommendedName>
        <fullName evidence="1">Xylose isomerase-like TIM barrel domain-containing protein</fullName>
    </recommendedName>
</protein>
<dbReference type="Pfam" id="PF01261">
    <property type="entry name" value="AP_endonuc_2"/>
    <property type="match status" value="1"/>
</dbReference>